<proteinExistence type="inferred from homology"/>
<dbReference type="InterPro" id="IPR040079">
    <property type="entry name" value="Glutathione_S-Trfase"/>
</dbReference>
<dbReference type="Proteomes" id="UP000050424">
    <property type="component" value="Unassembled WGS sequence"/>
</dbReference>
<dbReference type="PANTHER" id="PTHR43968:SF8">
    <property type="entry name" value="S-TRANSFERASE, PUTATIVE (AFU_ORTHOLOGUE AFUA_2G00590)-RELATED"/>
    <property type="match status" value="1"/>
</dbReference>
<feature type="domain" description="GST N-terminal" evidence="2">
    <location>
        <begin position="7"/>
        <end position="86"/>
    </location>
</feature>
<dbReference type="SFLD" id="SFLDS00019">
    <property type="entry name" value="Glutathione_Transferase_(cytos"/>
    <property type="match status" value="1"/>
</dbReference>
<evidence type="ECO:0000256" key="1">
    <source>
        <dbReference type="ARBA" id="ARBA00007409"/>
    </source>
</evidence>
<dbReference type="InterPro" id="IPR004045">
    <property type="entry name" value="Glutathione_S-Trfase_N"/>
</dbReference>
<evidence type="ECO:0000259" key="2">
    <source>
        <dbReference type="PROSITE" id="PS50404"/>
    </source>
</evidence>
<feature type="domain" description="GST C-terminal" evidence="3">
    <location>
        <begin position="95"/>
        <end position="232"/>
    </location>
</feature>
<evidence type="ECO:0008006" key="6">
    <source>
        <dbReference type="Google" id="ProtNLM"/>
    </source>
</evidence>
<dbReference type="PROSITE" id="PS51354">
    <property type="entry name" value="GLUTAREDOXIN_2"/>
    <property type="match status" value="1"/>
</dbReference>
<evidence type="ECO:0000313" key="5">
    <source>
        <dbReference type="Proteomes" id="UP000050424"/>
    </source>
</evidence>
<dbReference type="Gene3D" id="3.40.30.10">
    <property type="entry name" value="Glutaredoxin"/>
    <property type="match status" value="1"/>
</dbReference>
<comment type="similarity">
    <text evidence="1">Belongs to the GST superfamily.</text>
</comment>
<dbReference type="SFLD" id="SFLDG00358">
    <property type="entry name" value="Main_(cytGST)"/>
    <property type="match status" value="1"/>
</dbReference>
<dbReference type="SUPFAM" id="SSF47616">
    <property type="entry name" value="GST C-terminal domain-like"/>
    <property type="match status" value="1"/>
</dbReference>
<organism evidence="4 5">
    <name type="scientific">Neonectria ditissima</name>
    <dbReference type="NCBI Taxonomy" id="78410"/>
    <lineage>
        <taxon>Eukaryota</taxon>
        <taxon>Fungi</taxon>
        <taxon>Dikarya</taxon>
        <taxon>Ascomycota</taxon>
        <taxon>Pezizomycotina</taxon>
        <taxon>Sordariomycetes</taxon>
        <taxon>Hypocreomycetidae</taxon>
        <taxon>Hypocreales</taxon>
        <taxon>Nectriaceae</taxon>
        <taxon>Neonectria</taxon>
    </lineage>
</organism>
<dbReference type="AlphaFoldDB" id="A0A0P7BX38"/>
<dbReference type="PROSITE" id="PS50404">
    <property type="entry name" value="GST_NTER"/>
    <property type="match status" value="1"/>
</dbReference>
<evidence type="ECO:0000259" key="3">
    <source>
        <dbReference type="PROSITE" id="PS50405"/>
    </source>
</evidence>
<dbReference type="GO" id="GO:0005737">
    <property type="term" value="C:cytoplasm"/>
    <property type="evidence" value="ECO:0007669"/>
    <property type="project" value="TreeGrafter"/>
</dbReference>
<accession>A0A0P7BX38</accession>
<dbReference type="InterPro" id="IPR010987">
    <property type="entry name" value="Glutathione-S-Trfase_C-like"/>
</dbReference>
<dbReference type="Pfam" id="PF13409">
    <property type="entry name" value="GST_N_2"/>
    <property type="match status" value="1"/>
</dbReference>
<reference evidence="4 5" key="1">
    <citation type="submission" date="2015-09" db="EMBL/GenBank/DDBJ databases">
        <title>Draft genome of a European isolate of the apple canker pathogen Neonectria ditissima.</title>
        <authorList>
            <person name="Gomez-Cortecero A."/>
            <person name="Harrison R.J."/>
            <person name="Armitage A.D."/>
        </authorList>
    </citation>
    <scope>NUCLEOTIDE SEQUENCE [LARGE SCALE GENOMIC DNA]</scope>
    <source>
        <strain evidence="4 5">R09/05</strain>
    </source>
</reference>
<dbReference type="CDD" id="cd00570">
    <property type="entry name" value="GST_N_family"/>
    <property type="match status" value="1"/>
</dbReference>
<gene>
    <name evidence="4" type="ORF">AK830_g400</name>
</gene>
<protein>
    <recommendedName>
        <fullName evidence="6">GST N-terminal domain-containing protein</fullName>
    </recommendedName>
</protein>
<dbReference type="EMBL" id="LKCW01000003">
    <property type="protein sequence ID" value="KPM46119.1"/>
    <property type="molecule type" value="Genomic_DNA"/>
</dbReference>
<comment type="caution">
    <text evidence="4">The sequence shown here is derived from an EMBL/GenBank/DDBJ whole genome shotgun (WGS) entry which is preliminary data.</text>
</comment>
<dbReference type="PANTHER" id="PTHR43968">
    <property type="match status" value="1"/>
</dbReference>
<evidence type="ECO:0000313" key="4">
    <source>
        <dbReference type="EMBL" id="KPM46119.1"/>
    </source>
</evidence>
<sequence>MSSRPNADIILYTNHRCPWAHRAHIVLAELGIPFREEIVDLDVPRSPGYLKINPRGQVPTLSYNGEIITESGIIAQFLADSYPSHLVPSTSDANGPLVRARIAFFVDTWFSKAQTHYHKIIFSKTQSEAEDAAKAIVDAIAKEVEPLLEGATPFFGGHQKITLAEVLTGPFVLRIFSFAKRGLLPASVTEQLRDVAPKFYQWAQGVIEHPAVVLIYNENQVVEATKRKVLQLRG</sequence>
<keyword evidence="5" id="KW-1185">Reference proteome</keyword>
<dbReference type="STRING" id="78410.A0A0P7BX38"/>
<dbReference type="SUPFAM" id="SSF52833">
    <property type="entry name" value="Thioredoxin-like"/>
    <property type="match status" value="1"/>
</dbReference>
<dbReference type="InterPro" id="IPR036249">
    <property type="entry name" value="Thioredoxin-like_sf"/>
</dbReference>
<dbReference type="OrthoDB" id="202840at2759"/>
<dbReference type="InterPro" id="IPR050983">
    <property type="entry name" value="GST_Omega/HSP26"/>
</dbReference>
<dbReference type="PROSITE" id="PS50405">
    <property type="entry name" value="GST_CTER"/>
    <property type="match status" value="1"/>
</dbReference>
<name>A0A0P7BX38_9HYPO</name>
<dbReference type="Gene3D" id="1.20.1050.10">
    <property type="match status" value="1"/>
</dbReference>
<dbReference type="InterPro" id="IPR036282">
    <property type="entry name" value="Glutathione-S-Trfase_C_sf"/>
</dbReference>